<organism evidence="4 5">
    <name type="scientific">Nocardia jiangxiensis</name>
    <dbReference type="NCBI Taxonomy" id="282685"/>
    <lineage>
        <taxon>Bacteria</taxon>
        <taxon>Bacillati</taxon>
        <taxon>Actinomycetota</taxon>
        <taxon>Actinomycetes</taxon>
        <taxon>Mycobacteriales</taxon>
        <taxon>Nocardiaceae</taxon>
        <taxon>Nocardia</taxon>
    </lineage>
</organism>
<evidence type="ECO:0000313" key="5">
    <source>
        <dbReference type="Proteomes" id="UP001601992"/>
    </source>
</evidence>
<evidence type="ECO:0000259" key="3">
    <source>
        <dbReference type="PROSITE" id="PS50801"/>
    </source>
</evidence>
<comment type="similarity">
    <text evidence="1 2">Belongs to the anti-sigma-factor antagonist family.</text>
</comment>
<dbReference type="PANTHER" id="PTHR33495:SF2">
    <property type="entry name" value="ANTI-SIGMA FACTOR ANTAGONIST TM_1081-RELATED"/>
    <property type="match status" value="1"/>
</dbReference>
<keyword evidence="5" id="KW-1185">Reference proteome</keyword>
<protein>
    <recommendedName>
        <fullName evidence="2">Anti-sigma factor antagonist</fullName>
    </recommendedName>
</protein>
<dbReference type="InterPro" id="IPR036513">
    <property type="entry name" value="STAS_dom_sf"/>
</dbReference>
<dbReference type="Gene3D" id="3.30.750.24">
    <property type="entry name" value="STAS domain"/>
    <property type="match status" value="1"/>
</dbReference>
<dbReference type="PROSITE" id="PS50801">
    <property type="entry name" value="STAS"/>
    <property type="match status" value="1"/>
</dbReference>
<sequence length="123" mass="13387">MTDKDDGSAVSRLTINHRMAGEVAVVAVSGEVDHATSTQLIEAVRTGLDRTRGGFCVLDLTDVRFLDGHGLSALLKATRAAENRRQPLRIAVDTNRPVIRPIEITGLEEFLALYHSVEEALHA</sequence>
<evidence type="ECO:0000256" key="1">
    <source>
        <dbReference type="ARBA" id="ARBA00009013"/>
    </source>
</evidence>
<comment type="caution">
    <text evidence="4">The sequence shown here is derived from an EMBL/GenBank/DDBJ whole genome shotgun (WGS) entry which is preliminary data.</text>
</comment>
<dbReference type="Pfam" id="PF01740">
    <property type="entry name" value="STAS"/>
    <property type="match status" value="1"/>
</dbReference>
<proteinExistence type="inferred from homology"/>
<dbReference type="RefSeq" id="WP_051194167.1">
    <property type="nucleotide sequence ID" value="NZ_JBIAQY010000018.1"/>
</dbReference>
<reference evidence="4 5" key="1">
    <citation type="submission" date="2024-10" db="EMBL/GenBank/DDBJ databases">
        <title>The Natural Products Discovery Center: Release of the First 8490 Sequenced Strains for Exploring Actinobacteria Biosynthetic Diversity.</title>
        <authorList>
            <person name="Kalkreuter E."/>
            <person name="Kautsar S.A."/>
            <person name="Yang D."/>
            <person name="Bader C.D."/>
            <person name="Teijaro C.N."/>
            <person name="Fluegel L."/>
            <person name="Davis C.M."/>
            <person name="Simpson J.R."/>
            <person name="Lauterbach L."/>
            <person name="Steele A.D."/>
            <person name="Gui C."/>
            <person name="Meng S."/>
            <person name="Li G."/>
            <person name="Viehrig K."/>
            <person name="Ye F."/>
            <person name="Su P."/>
            <person name="Kiefer A.F."/>
            <person name="Nichols A."/>
            <person name="Cepeda A.J."/>
            <person name="Yan W."/>
            <person name="Fan B."/>
            <person name="Jiang Y."/>
            <person name="Adhikari A."/>
            <person name="Zheng C.-J."/>
            <person name="Schuster L."/>
            <person name="Cowan T.M."/>
            <person name="Smanski M.J."/>
            <person name="Chevrette M.G."/>
            <person name="De Carvalho L.P.S."/>
            <person name="Shen B."/>
        </authorList>
    </citation>
    <scope>NUCLEOTIDE SEQUENCE [LARGE SCALE GENOMIC DNA]</scope>
    <source>
        <strain evidence="4 5">NPDC002593</strain>
    </source>
</reference>
<dbReference type="Proteomes" id="UP001601992">
    <property type="component" value="Unassembled WGS sequence"/>
</dbReference>
<name>A0ABW6SCT7_9NOCA</name>
<dbReference type="InterPro" id="IPR003658">
    <property type="entry name" value="Anti-sigma_ant"/>
</dbReference>
<dbReference type="NCBIfam" id="TIGR00377">
    <property type="entry name" value="ant_ant_sig"/>
    <property type="match status" value="1"/>
</dbReference>
<evidence type="ECO:0000256" key="2">
    <source>
        <dbReference type="RuleBase" id="RU003749"/>
    </source>
</evidence>
<dbReference type="CDD" id="cd07043">
    <property type="entry name" value="STAS_anti-anti-sigma_factors"/>
    <property type="match status" value="1"/>
</dbReference>
<dbReference type="PANTHER" id="PTHR33495">
    <property type="entry name" value="ANTI-SIGMA FACTOR ANTAGONIST TM_1081-RELATED-RELATED"/>
    <property type="match status" value="1"/>
</dbReference>
<feature type="domain" description="STAS" evidence="3">
    <location>
        <begin position="13"/>
        <end position="123"/>
    </location>
</feature>
<dbReference type="InterPro" id="IPR002645">
    <property type="entry name" value="STAS_dom"/>
</dbReference>
<dbReference type="SUPFAM" id="SSF52091">
    <property type="entry name" value="SpoIIaa-like"/>
    <property type="match status" value="1"/>
</dbReference>
<evidence type="ECO:0000313" key="4">
    <source>
        <dbReference type="EMBL" id="MFF3573413.1"/>
    </source>
</evidence>
<gene>
    <name evidence="4" type="ORF">ACFYXQ_37215</name>
</gene>
<accession>A0ABW6SCT7</accession>
<dbReference type="EMBL" id="JBIAQY010000018">
    <property type="protein sequence ID" value="MFF3573413.1"/>
    <property type="molecule type" value="Genomic_DNA"/>
</dbReference>